<dbReference type="Proteomes" id="UP000275267">
    <property type="component" value="Unassembled WGS sequence"/>
</dbReference>
<evidence type="ECO:0000256" key="2">
    <source>
        <dbReference type="ARBA" id="ARBA00004881"/>
    </source>
</evidence>
<dbReference type="PANTHER" id="PTHR20961:SF112">
    <property type="entry name" value="GLYCOSYLTRANSFERASE FAMILY 61 PROTEIN"/>
    <property type="match status" value="1"/>
</dbReference>
<keyword evidence="9" id="KW-1185">Reference proteome</keyword>
<feature type="compositionally biased region" description="Low complexity" evidence="6">
    <location>
        <begin position="24"/>
        <end position="38"/>
    </location>
</feature>
<dbReference type="PANTHER" id="PTHR20961">
    <property type="entry name" value="GLYCOSYLTRANSFERASE"/>
    <property type="match status" value="1"/>
</dbReference>
<evidence type="ECO:0000259" key="7">
    <source>
        <dbReference type="Pfam" id="PF04577"/>
    </source>
</evidence>
<organism evidence="8 9">
    <name type="scientific">Panicum miliaceum</name>
    <name type="common">Proso millet</name>
    <name type="synonym">Broomcorn millet</name>
    <dbReference type="NCBI Taxonomy" id="4540"/>
    <lineage>
        <taxon>Eukaryota</taxon>
        <taxon>Viridiplantae</taxon>
        <taxon>Streptophyta</taxon>
        <taxon>Embryophyta</taxon>
        <taxon>Tracheophyta</taxon>
        <taxon>Spermatophyta</taxon>
        <taxon>Magnoliopsida</taxon>
        <taxon>Liliopsida</taxon>
        <taxon>Poales</taxon>
        <taxon>Poaceae</taxon>
        <taxon>PACMAD clade</taxon>
        <taxon>Panicoideae</taxon>
        <taxon>Panicodae</taxon>
        <taxon>Paniceae</taxon>
        <taxon>Panicinae</taxon>
        <taxon>Panicum</taxon>
        <taxon>Panicum sect. Panicum</taxon>
    </lineage>
</organism>
<accession>A0A3L6Q5N3</accession>
<evidence type="ECO:0000256" key="4">
    <source>
        <dbReference type="ARBA" id="ARBA00022679"/>
    </source>
</evidence>
<name>A0A3L6Q5N3_PANMI</name>
<keyword evidence="3" id="KW-0328">Glycosyltransferase</keyword>
<dbReference type="Pfam" id="PF04577">
    <property type="entry name" value="Glyco_transf_61"/>
    <property type="match status" value="1"/>
</dbReference>
<dbReference type="GO" id="GO:0016763">
    <property type="term" value="F:pentosyltransferase activity"/>
    <property type="evidence" value="ECO:0007669"/>
    <property type="project" value="UniProtKB-ARBA"/>
</dbReference>
<dbReference type="OrthoDB" id="529273at2759"/>
<comment type="pathway">
    <text evidence="2">Glycan metabolism.</text>
</comment>
<evidence type="ECO:0000256" key="1">
    <source>
        <dbReference type="ARBA" id="ARBA00004323"/>
    </source>
</evidence>
<evidence type="ECO:0000313" key="9">
    <source>
        <dbReference type="Proteomes" id="UP000275267"/>
    </source>
</evidence>
<evidence type="ECO:0000256" key="6">
    <source>
        <dbReference type="SAM" id="MobiDB-lite"/>
    </source>
</evidence>
<keyword evidence="4" id="KW-0808">Transferase</keyword>
<dbReference type="GO" id="GO:0000139">
    <property type="term" value="C:Golgi membrane"/>
    <property type="evidence" value="ECO:0007669"/>
    <property type="project" value="UniProtKB-SubCell"/>
</dbReference>
<dbReference type="AlphaFoldDB" id="A0A3L6Q5N3"/>
<feature type="domain" description="Glycosyltransferase 61 catalytic" evidence="7">
    <location>
        <begin position="361"/>
        <end position="460"/>
    </location>
</feature>
<gene>
    <name evidence="8" type="ORF">C2845_PM15G01190</name>
</gene>
<evidence type="ECO:0000256" key="3">
    <source>
        <dbReference type="ARBA" id="ARBA00022676"/>
    </source>
</evidence>
<proteinExistence type="predicted"/>
<comment type="caution">
    <text evidence="8">The sequence shown here is derived from an EMBL/GenBank/DDBJ whole genome shotgun (WGS) entry which is preliminary data.</text>
</comment>
<evidence type="ECO:0000256" key="5">
    <source>
        <dbReference type="ARBA" id="ARBA00023180"/>
    </source>
</evidence>
<reference evidence="9" key="1">
    <citation type="journal article" date="2019" name="Nat. Commun.">
        <title>The genome of broomcorn millet.</title>
        <authorList>
            <person name="Zou C."/>
            <person name="Miki D."/>
            <person name="Li D."/>
            <person name="Tang Q."/>
            <person name="Xiao L."/>
            <person name="Rajput S."/>
            <person name="Deng P."/>
            <person name="Jia W."/>
            <person name="Huang R."/>
            <person name="Zhang M."/>
            <person name="Sun Y."/>
            <person name="Hu J."/>
            <person name="Fu X."/>
            <person name="Schnable P.S."/>
            <person name="Li F."/>
            <person name="Zhang H."/>
            <person name="Feng B."/>
            <person name="Zhu X."/>
            <person name="Liu R."/>
            <person name="Schnable J.C."/>
            <person name="Zhu J.-K."/>
            <person name="Zhang H."/>
        </authorList>
    </citation>
    <scope>NUCLEOTIDE SEQUENCE [LARGE SCALE GENOMIC DNA]</scope>
</reference>
<dbReference type="EMBL" id="PQIB02000013">
    <property type="protein sequence ID" value="RLM73892.1"/>
    <property type="molecule type" value="Genomic_DNA"/>
</dbReference>
<feature type="compositionally biased region" description="Polar residues" evidence="6">
    <location>
        <begin position="39"/>
        <end position="49"/>
    </location>
</feature>
<feature type="region of interest" description="Disordered" evidence="6">
    <location>
        <begin position="20"/>
        <end position="50"/>
    </location>
</feature>
<protein>
    <submittedName>
        <fullName evidence="8">Protein O-linked-mannose beta-1,4-N-acetylglucosaminyltransferase 2-like</fullName>
    </submittedName>
</protein>
<dbReference type="InterPro" id="IPR007657">
    <property type="entry name" value="Glycosyltransferase_61"/>
</dbReference>
<comment type="subcellular location">
    <subcellularLocation>
        <location evidence="1">Golgi apparatus membrane</location>
        <topology evidence="1">Single-pass type II membrane protein</topology>
    </subcellularLocation>
</comment>
<evidence type="ECO:0000313" key="8">
    <source>
        <dbReference type="EMBL" id="RLM73892.1"/>
    </source>
</evidence>
<dbReference type="InterPro" id="IPR049625">
    <property type="entry name" value="Glyco_transf_61_cat"/>
</dbReference>
<keyword evidence="5" id="KW-0325">Glycoprotein</keyword>
<sequence length="556" mass="61685">MSPGIPRSSGSMWMAMKNKLKKLSPSSSQRSRGIASSRDNMSVGPSSSAHYEYENPIMRGITDLTTRVNTMGQQQDQLSIDLAHNTELTQQNWTTITELRRQSGAFAQKPMPLGTNPRPAGLWEASRPDLAASDWIVGSPPWAASRDRITNNVAATRDVAAPIISSKLTCNFSTFRSNTCTMEGDVSIDGKSATVYVVVSLSTYRPENSTIKLHPYARKWEQKAMSLVREVTVRSSPAGAANGGISLPPCSVRHDVPAVVFSTGGYNWNIFHIMSDIVIPLYLTARQYNGRVQLLATDYEPSVVARYKAILDALSIYPVLDLDADTTVRCFPLAHVGLESHRELSIDPALSPNGYNMMNFLDFIRSTYSLQRPRVTPMSKSSGQKPRLVMILRRRIRELTNEADAIAAVMDAGFEVVAAGPEDVSDLERFAGVVNSCDVLLGVHGSGLTNMLFLPGNATVAQIIPWGELKWPCRHSYGEQVPDMGLRYSEYEATVEETTLVERYPRDHAVFTDPLSIHRQGYDKVWDIFINGQNVTLDLNRFRGFLQQLYQSIVTQ</sequence>